<dbReference type="SUPFAM" id="SSF55729">
    <property type="entry name" value="Acyl-CoA N-acyltransferases (Nat)"/>
    <property type="match status" value="1"/>
</dbReference>
<dbReference type="Gene3D" id="3.40.630.30">
    <property type="match status" value="1"/>
</dbReference>
<accession>A0ABV8MIV1</accession>
<proteinExistence type="predicted"/>
<dbReference type="EMBL" id="JBHSBU010000001">
    <property type="protein sequence ID" value="MFC4158072.1"/>
    <property type="molecule type" value="Genomic_DNA"/>
</dbReference>
<reference evidence="3" key="1">
    <citation type="journal article" date="2019" name="Int. J. Syst. Evol. Microbiol.">
        <title>The Global Catalogue of Microorganisms (GCM) 10K type strain sequencing project: providing services to taxonomists for standard genome sequencing and annotation.</title>
        <authorList>
            <consortium name="The Broad Institute Genomics Platform"/>
            <consortium name="The Broad Institute Genome Sequencing Center for Infectious Disease"/>
            <person name="Wu L."/>
            <person name="Ma J."/>
        </authorList>
    </citation>
    <scope>NUCLEOTIDE SEQUENCE [LARGE SCALE GENOMIC DNA]</scope>
    <source>
        <strain evidence="3">LMG 29894</strain>
    </source>
</reference>
<feature type="domain" description="N-acetyltransferase" evidence="1">
    <location>
        <begin position="12"/>
        <end position="181"/>
    </location>
</feature>
<dbReference type="InterPro" id="IPR000182">
    <property type="entry name" value="GNAT_dom"/>
</dbReference>
<gene>
    <name evidence="2" type="ORF">ACFOW7_01750</name>
</gene>
<organism evidence="2 3">
    <name type="scientific">Chitinimonas lacunae</name>
    <dbReference type="NCBI Taxonomy" id="1963018"/>
    <lineage>
        <taxon>Bacteria</taxon>
        <taxon>Pseudomonadati</taxon>
        <taxon>Pseudomonadota</taxon>
        <taxon>Betaproteobacteria</taxon>
        <taxon>Neisseriales</taxon>
        <taxon>Chitinibacteraceae</taxon>
        <taxon>Chitinimonas</taxon>
    </lineage>
</organism>
<sequence>MTRQLWLRGERIVLRQWHQDDLVPFARLNADPQVRRFFPSRLTRAESDAEAARAQALFAEKGWGFLVLELPEITEFAGVIGLFPPPYQTHFTPCIEIGWRLLPEYWGQGYATEAAQRLLDLGFAERQLMDIVAMTAVDNRPSRAVMERLGMQYDPTDDFDHPSLPEGHPLRRHVLYRLKRRDWKQRSGDAARVRIQRRARR</sequence>
<dbReference type="GO" id="GO:0016746">
    <property type="term" value="F:acyltransferase activity"/>
    <property type="evidence" value="ECO:0007669"/>
    <property type="project" value="UniProtKB-KW"/>
</dbReference>
<keyword evidence="2" id="KW-0012">Acyltransferase</keyword>
<evidence type="ECO:0000313" key="2">
    <source>
        <dbReference type="EMBL" id="MFC4158072.1"/>
    </source>
</evidence>
<dbReference type="PROSITE" id="PS51186">
    <property type="entry name" value="GNAT"/>
    <property type="match status" value="1"/>
</dbReference>
<evidence type="ECO:0000259" key="1">
    <source>
        <dbReference type="PROSITE" id="PS51186"/>
    </source>
</evidence>
<keyword evidence="3" id="KW-1185">Reference proteome</keyword>
<dbReference type="RefSeq" id="WP_378160364.1">
    <property type="nucleotide sequence ID" value="NZ_JBHSBU010000001.1"/>
</dbReference>
<dbReference type="Pfam" id="PF13302">
    <property type="entry name" value="Acetyltransf_3"/>
    <property type="match status" value="1"/>
</dbReference>
<dbReference type="InterPro" id="IPR016181">
    <property type="entry name" value="Acyl_CoA_acyltransferase"/>
</dbReference>
<name>A0ABV8MIV1_9NEIS</name>
<dbReference type="InterPro" id="IPR051531">
    <property type="entry name" value="N-acetyltransferase"/>
</dbReference>
<keyword evidence="2" id="KW-0808">Transferase</keyword>
<comment type="caution">
    <text evidence="2">The sequence shown here is derived from an EMBL/GenBank/DDBJ whole genome shotgun (WGS) entry which is preliminary data.</text>
</comment>
<dbReference type="EC" id="2.3.-.-" evidence="2"/>
<dbReference type="Proteomes" id="UP001595791">
    <property type="component" value="Unassembled WGS sequence"/>
</dbReference>
<dbReference type="PANTHER" id="PTHR43792:SF1">
    <property type="entry name" value="N-ACETYLTRANSFERASE DOMAIN-CONTAINING PROTEIN"/>
    <property type="match status" value="1"/>
</dbReference>
<dbReference type="PANTHER" id="PTHR43792">
    <property type="entry name" value="GNAT FAMILY, PUTATIVE (AFU_ORTHOLOGUE AFUA_3G00765)-RELATED-RELATED"/>
    <property type="match status" value="1"/>
</dbReference>
<protein>
    <submittedName>
        <fullName evidence="2">GNAT family N-acetyltransferase</fullName>
        <ecNumber evidence="2">2.3.-.-</ecNumber>
    </submittedName>
</protein>
<evidence type="ECO:0000313" key="3">
    <source>
        <dbReference type="Proteomes" id="UP001595791"/>
    </source>
</evidence>